<evidence type="ECO:0000259" key="6">
    <source>
        <dbReference type="PROSITE" id="PS50109"/>
    </source>
</evidence>
<dbReference type="PROSITE" id="PS50109">
    <property type="entry name" value="HIS_KIN"/>
    <property type="match status" value="1"/>
</dbReference>
<name>A0A847SQC6_9BACT</name>
<feature type="signal peptide" evidence="5">
    <location>
        <begin position="1"/>
        <end position="33"/>
    </location>
</feature>
<dbReference type="InterPro" id="IPR005467">
    <property type="entry name" value="His_kinase_dom"/>
</dbReference>
<keyword evidence="3" id="KW-0902">Two-component regulatory system</keyword>
<dbReference type="GO" id="GO:0046983">
    <property type="term" value="F:protein dimerization activity"/>
    <property type="evidence" value="ECO:0007669"/>
    <property type="project" value="InterPro"/>
</dbReference>
<feature type="transmembrane region" description="Helical" evidence="4">
    <location>
        <begin position="412"/>
        <end position="432"/>
    </location>
</feature>
<keyword evidence="8" id="KW-1185">Reference proteome</keyword>
<organism evidence="7 8">
    <name type="scientific">Chitinophaga eiseniae</name>
    <dbReference type="NCBI Taxonomy" id="634771"/>
    <lineage>
        <taxon>Bacteria</taxon>
        <taxon>Pseudomonadati</taxon>
        <taxon>Bacteroidota</taxon>
        <taxon>Chitinophagia</taxon>
        <taxon>Chitinophagales</taxon>
        <taxon>Chitinophagaceae</taxon>
        <taxon>Chitinophaga</taxon>
    </lineage>
</organism>
<dbReference type="InterPro" id="IPR011712">
    <property type="entry name" value="Sig_transdc_His_kin_sub3_dim/P"/>
</dbReference>
<dbReference type="SUPFAM" id="SSF48452">
    <property type="entry name" value="TPR-like"/>
    <property type="match status" value="2"/>
</dbReference>
<evidence type="ECO:0000256" key="1">
    <source>
        <dbReference type="ARBA" id="ARBA00022679"/>
    </source>
</evidence>
<dbReference type="CDD" id="cd16917">
    <property type="entry name" value="HATPase_UhpB-NarQ-NarX-like"/>
    <property type="match status" value="1"/>
</dbReference>
<sequence>MTCFADDTRNYPGMLRKIVVMTGLLCAGLFSHAQDTTLSVIQRMPDDTAKVNRLIAYGTTLLDKQDTTALRLFEQGLKISQRLHYEEGEILAYRRFGYVKTNLGAFNEAIDANKIALAYYKKKKSLINIIAAYNNIAQAFRQMEKVDSTIAYYLLGIQAVENAMLENNEEAKQAKVLSIYAVLNTNIASLYCNMQDLPKAIEYGEKGIRVAREVKDTPRLIVALVTTGHIYEVKKEYPEGMKYARTALSLATSVNEPMVTSKVFHLLSVCYTGLNLPDSAILAGRKVLYYAKGVDPQGYMSAFLDIADAYHSKKEYQQEEAILQEGVKELKVINNLAFYGRYIYEKLANAKYAQGDYKTAFDYLGKANVYKDSLLSKENRDIVAKLETQYKTVQKEKELAQKDFQLEKNRNYMYFAIAALIVTLLIVALLVIQRRAKRKLHESNLEAIQQQKELQLLQALMQGEERERSRIAKDLHDGVAGMLAATKMHFSSISDDDELVNAEGYQQGMKLLNEATKEIRKTSHNLMPEVLLQHGLDEALRRYCHSVNNRKSLQIIYDSWGDINRYTDGFELSVYRIVQELVNNIIKHSQATQAMVQVSEQDHLLSVSIEDNGVGFREDEATDGMGLRSLRARVSALNGKIDIQTSEQNGVCAYLEFEITALKTENATV</sequence>
<dbReference type="RefSeq" id="WP_168742574.1">
    <property type="nucleotide sequence ID" value="NZ_JABAHZ010000010.1"/>
</dbReference>
<dbReference type="SMART" id="SM00387">
    <property type="entry name" value="HATPase_c"/>
    <property type="match status" value="1"/>
</dbReference>
<evidence type="ECO:0000256" key="2">
    <source>
        <dbReference type="ARBA" id="ARBA00022777"/>
    </source>
</evidence>
<feature type="chain" id="PRO_5032358104" evidence="5">
    <location>
        <begin position="34"/>
        <end position="669"/>
    </location>
</feature>
<dbReference type="SMART" id="SM00028">
    <property type="entry name" value="TPR"/>
    <property type="match status" value="6"/>
</dbReference>
<dbReference type="InterPro" id="IPR003594">
    <property type="entry name" value="HATPase_dom"/>
</dbReference>
<dbReference type="EMBL" id="JABAHZ010000010">
    <property type="protein sequence ID" value="NLR82504.1"/>
    <property type="molecule type" value="Genomic_DNA"/>
</dbReference>
<keyword evidence="4" id="KW-1133">Transmembrane helix</keyword>
<dbReference type="Gene3D" id="3.30.565.10">
    <property type="entry name" value="Histidine kinase-like ATPase, C-terminal domain"/>
    <property type="match status" value="1"/>
</dbReference>
<keyword evidence="4" id="KW-0472">Membrane</keyword>
<reference evidence="7 8" key="1">
    <citation type="submission" date="2020-04" db="EMBL/GenBank/DDBJ databases">
        <authorList>
            <person name="Yin C."/>
        </authorList>
    </citation>
    <scope>NUCLEOTIDE SEQUENCE [LARGE SCALE GENOMIC DNA]</scope>
    <source>
        <strain evidence="7 8">Ak56</strain>
    </source>
</reference>
<evidence type="ECO:0000256" key="3">
    <source>
        <dbReference type="ARBA" id="ARBA00023012"/>
    </source>
</evidence>
<comment type="caution">
    <text evidence="7">The sequence shown here is derived from an EMBL/GenBank/DDBJ whole genome shotgun (WGS) entry which is preliminary data.</text>
</comment>
<evidence type="ECO:0000256" key="4">
    <source>
        <dbReference type="SAM" id="Phobius"/>
    </source>
</evidence>
<keyword evidence="2 7" id="KW-0418">Kinase</keyword>
<dbReference type="GO" id="GO:0000155">
    <property type="term" value="F:phosphorelay sensor kinase activity"/>
    <property type="evidence" value="ECO:0007669"/>
    <property type="project" value="InterPro"/>
</dbReference>
<dbReference type="InterPro" id="IPR019734">
    <property type="entry name" value="TPR_rpt"/>
</dbReference>
<proteinExistence type="predicted"/>
<dbReference type="InterPro" id="IPR050482">
    <property type="entry name" value="Sensor_HK_TwoCompSys"/>
</dbReference>
<keyword evidence="1" id="KW-0808">Transferase</keyword>
<evidence type="ECO:0000256" key="5">
    <source>
        <dbReference type="SAM" id="SignalP"/>
    </source>
</evidence>
<dbReference type="SUPFAM" id="SSF55874">
    <property type="entry name" value="ATPase domain of HSP90 chaperone/DNA topoisomerase II/histidine kinase"/>
    <property type="match status" value="1"/>
</dbReference>
<evidence type="ECO:0000313" key="8">
    <source>
        <dbReference type="Proteomes" id="UP000552864"/>
    </source>
</evidence>
<dbReference type="GO" id="GO:0016020">
    <property type="term" value="C:membrane"/>
    <property type="evidence" value="ECO:0007669"/>
    <property type="project" value="InterPro"/>
</dbReference>
<dbReference type="Proteomes" id="UP000552864">
    <property type="component" value="Unassembled WGS sequence"/>
</dbReference>
<dbReference type="Gene3D" id="1.25.40.10">
    <property type="entry name" value="Tetratricopeptide repeat domain"/>
    <property type="match status" value="2"/>
</dbReference>
<keyword evidence="4" id="KW-0812">Transmembrane</keyword>
<feature type="domain" description="Histidine kinase" evidence="6">
    <location>
        <begin position="470"/>
        <end position="661"/>
    </location>
</feature>
<keyword evidence="5" id="KW-0732">Signal</keyword>
<dbReference type="Pfam" id="PF02518">
    <property type="entry name" value="HATPase_c"/>
    <property type="match status" value="1"/>
</dbReference>
<dbReference type="PANTHER" id="PTHR24421">
    <property type="entry name" value="NITRATE/NITRITE SENSOR PROTEIN NARX-RELATED"/>
    <property type="match status" value="1"/>
</dbReference>
<evidence type="ECO:0000313" key="7">
    <source>
        <dbReference type="EMBL" id="NLR82504.1"/>
    </source>
</evidence>
<dbReference type="Pfam" id="PF07730">
    <property type="entry name" value="HisKA_3"/>
    <property type="match status" value="1"/>
</dbReference>
<accession>A0A847SQC6</accession>
<dbReference type="Gene3D" id="1.20.5.1930">
    <property type="match status" value="1"/>
</dbReference>
<protein>
    <submittedName>
        <fullName evidence="7">Sensor histidine kinase</fullName>
    </submittedName>
</protein>
<dbReference type="AlphaFoldDB" id="A0A847SQC6"/>
<dbReference type="InterPro" id="IPR036890">
    <property type="entry name" value="HATPase_C_sf"/>
</dbReference>
<gene>
    <name evidence="7" type="ORF">HGH91_28060</name>
</gene>
<dbReference type="InterPro" id="IPR011990">
    <property type="entry name" value="TPR-like_helical_dom_sf"/>
</dbReference>